<feature type="compositionally biased region" description="Polar residues" evidence="1">
    <location>
        <begin position="66"/>
        <end position="76"/>
    </location>
</feature>
<dbReference type="STRING" id="310780.SAMN05216267_101066"/>
<dbReference type="EMBL" id="FODD01000010">
    <property type="protein sequence ID" value="SEN78962.1"/>
    <property type="molecule type" value="Genomic_DNA"/>
</dbReference>
<proteinExistence type="predicted"/>
<feature type="region of interest" description="Disordered" evidence="1">
    <location>
        <begin position="51"/>
        <end position="76"/>
    </location>
</feature>
<dbReference type="Proteomes" id="UP000181951">
    <property type="component" value="Unassembled WGS sequence"/>
</dbReference>
<protein>
    <submittedName>
        <fullName evidence="2">Uncharacterized protein</fullName>
    </submittedName>
</protein>
<name>A0A1H8JE28_9ACTN</name>
<sequence>MPRATMSVLAMIVVDLADPVRARRLELTAHQHQQGIPYRVRRPALRREVFRERQVAPPSPYRSLGSFRSSANGSRG</sequence>
<gene>
    <name evidence="2" type="ORF">SAMN05216267_101066</name>
</gene>
<evidence type="ECO:0000313" key="3">
    <source>
        <dbReference type="Proteomes" id="UP000181951"/>
    </source>
</evidence>
<dbReference type="AlphaFoldDB" id="A0A1H8JE28"/>
<keyword evidence="3" id="KW-1185">Reference proteome</keyword>
<evidence type="ECO:0000313" key="2">
    <source>
        <dbReference type="EMBL" id="SEN78962.1"/>
    </source>
</evidence>
<reference evidence="2 3" key="1">
    <citation type="submission" date="2016-10" db="EMBL/GenBank/DDBJ databases">
        <authorList>
            <person name="de Groot N.N."/>
        </authorList>
    </citation>
    <scope>NUCLEOTIDE SEQUENCE [LARGE SCALE GENOMIC DNA]</scope>
    <source>
        <strain evidence="2 3">CGMCC 4.2026</strain>
    </source>
</reference>
<organism evidence="2 3">
    <name type="scientific">Actinacidiphila rubida</name>
    <dbReference type="NCBI Taxonomy" id="310780"/>
    <lineage>
        <taxon>Bacteria</taxon>
        <taxon>Bacillati</taxon>
        <taxon>Actinomycetota</taxon>
        <taxon>Actinomycetes</taxon>
        <taxon>Kitasatosporales</taxon>
        <taxon>Streptomycetaceae</taxon>
        <taxon>Actinacidiphila</taxon>
    </lineage>
</organism>
<evidence type="ECO:0000256" key="1">
    <source>
        <dbReference type="SAM" id="MobiDB-lite"/>
    </source>
</evidence>
<accession>A0A1H8JE28</accession>